<accession>A0A2T0AQ69</accession>
<feature type="transmembrane region" description="Helical" evidence="7">
    <location>
        <begin position="149"/>
        <end position="181"/>
    </location>
</feature>
<evidence type="ECO:0000313" key="8">
    <source>
        <dbReference type="EMBL" id="PRR71195.1"/>
    </source>
</evidence>
<gene>
    <name evidence="8" type="primary">srpC</name>
    <name evidence="8" type="ORF">MOHU_17420</name>
</gene>
<feature type="transmembrane region" description="Helical" evidence="7">
    <location>
        <begin position="72"/>
        <end position="100"/>
    </location>
</feature>
<dbReference type="GO" id="GO:0005886">
    <property type="term" value="C:plasma membrane"/>
    <property type="evidence" value="ECO:0007669"/>
    <property type="project" value="UniProtKB-SubCell"/>
</dbReference>
<dbReference type="InterPro" id="IPR003370">
    <property type="entry name" value="Chromate_transpt"/>
</dbReference>
<evidence type="ECO:0000256" key="5">
    <source>
        <dbReference type="ARBA" id="ARBA00022989"/>
    </source>
</evidence>
<evidence type="ECO:0000256" key="1">
    <source>
        <dbReference type="ARBA" id="ARBA00004651"/>
    </source>
</evidence>
<dbReference type="PANTHER" id="PTHR43663">
    <property type="entry name" value="CHROMATE TRANSPORT PROTEIN-RELATED"/>
    <property type="match status" value="1"/>
</dbReference>
<protein>
    <submittedName>
        <fullName evidence="8">Putative chromate transport protein</fullName>
    </submittedName>
</protein>
<keyword evidence="4 7" id="KW-0812">Transmembrane</keyword>
<evidence type="ECO:0000256" key="3">
    <source>
        <dbReference type="ARBA" id="ARBA00022475"/>
    </source>
</evidence>
<evidence type="ECO:0000256" key="7">
    <source>
        <dbReference type="SAM" id="Phobius"/>
    </source>
</evidence>
<sequence length="182" mass="19846">MLKTLLDLFIGFGRATLLGYGGGPAIVPLYEHEAVNVYHWVTPEEFGQALAFGNALPGPIATKLTMYIGYKVAGWLGALVSLVAVTFPVFIIMVIFFAFLDKFKDSPTIKGMIAGIRPVVFVMLAMLAMEFAKYAFVPKETGPLSWLPFAIAAVYFIIVYYLNLSPLLGVIASLVLGGIFLR</sequence>
<keyword evidence="5 7" id="KW-1133">Transmembrane helix</keyword>
<dbReference type="OrthoDB" id="9788907at2"/>
<comment type="subcellular location">
    <subcellularLocation>
        <location evidence="1">Cell membrane</location>
        <topology evidence="1">Multi-pass membrane protein</topology>
    </subcellularLocation>
</comment>
<dbReference type="Proteomes" id="UP000238415">
    <property type="component" value="Unassembled WGS sequence"/>
</dbReference>
<reference evidence="8 9" key="1">
    <citation type="submission" date="2018-03" db="EMBL/GenBank/DDBJ databases">
        <title>Genome sequence of Moorella humiferrea DSM 23265.</title>
        <authorList>
            <person name="Poehlein A."/>
            <person name="Daniel R."/>
        </authorList>
    </citation>
    <scope>NUCLEOTIDE SEQUENCE [LARGE SCALE GENOMIC DNA]</scope>
    <source>
        <strain evidence="8 9">DSM 23265</strain>
    </source>
</reference>
<feature type="transmembrane region" description="Helical" evidence="7">
    <location>
        <begin position="112"/>
        <end position="129"/>
    </location>
</feature>
<dbReference type="EMBL" id="PVXM01000044">
    <property type="protein sequence ID" value="PRR71195.1"/>
    <property type="molecule type" value="Genomic_DNA"/>
</dbReference>
<evidence type="ECO:0000313" key="9">
    <source>
        <dbReference type="Proteomes" id="UP000238415"/>
    </source>
</evidence>
<dbReference type="Pfam" id="PF02417">
    <property type="entry name" value="Chromate_transp"/>
    <property type="match status" value="1"/>
</dbReference>
<comment type="similarity">
    <text evidence="2">Belongs to the chromate ion transporter (CHR) (TC 2.A.51) family.</text>
</comment>
<dbReference type="RefSeq" id="WP_106005695.1">
    <property type="nucleotide sequence ID" value="NZ_CP136418.1"/>
</dbReference>
<dbReference type="InterPro" id="IPR052518">
    <property type="entry name" value="CHR_Transporter"/>
</dbReference>
<keyword evidence="3" id="KW-1003">Cell membrane</keyword>
<comment type="caution">
    <text evidence="8">The sequence shown here is derived from an EMBL/GenBank/DDBJ whole genome shotgun (WGS) entry which is preliminary data.</text>
</comment>
<dbReference type="AlphaFoldDB" id="A0A2T0AQ69"/>
<keyword evidence="6 7" id="KW-0472">Membrane</keyword>
<evidence type="ECO:0000256" key="6">
    <source>
        <dbReference type="ARBA" id="ARBA00023136"/>
    </source>
</evidence>
<evidence type="ECO:0000256" key="4">
    <source>
        <dbReference type="ARBA" id="ARBA00022692"/>
    </source>
</evidence>
<evidence type="ECO:0000256" key="2">
    <source>
        <dbReference type="ARBA" id="ARBA00005262"/>
    </source>
</evidence>
<dbReference type="GO" id="GO:0015109">
    <property type="term" value="F:chromate transmembrane transporter activity"/>
    <property type="evidence" value="ECO:0007669"/>
    <property type="project" value="InterPro"/>
</dbReference>
<keyword evidence="9" id="KW-1185">Reference proteome</keyword>
<organism evidence="8 9">
    <name type="scientific">Neomoorella humiferrea</name>
    <dbReference type="NCBI Taxonomy" id="676965"/>
    <lineage>
        <taxon>Bacteria</taxon>
        <taxon>Bacillati</taxon>
        <taxon>Bacillota</taxon>
        <taxon>Clostridia</taxon>
        <taxon>Neomoorellales</taxon>
        <taxon>Neomoorellaceae</taxon>
        <taxon>Neomoorella</taxon>
    </lineage>
</organism>
<proteinExistence type="inferred from homology"/>
<dbReference type="PANTHER" id="PTHR43663:SF1">
    <property type="entry name" value="CHROMATE TRANSPORTER"/>
    <property type="match status" value="1"/>
</dbReference>
<name>A0A2T0AQ69_9FIRM</name>